<evidence type="ECO:0000313" key="3">
    <source>
        <dbReference type="WBParaSite" id="scaffold35394_cov216.g22460"/>
    </source>
</evidence>
<reference evidence="3" key="1">
    <citation type="submission" date="2022-11" db="UniProtKB">
        <authorList>
            <consortium name="WormBaseParasite"/>
        </authorList>
    </citation>
    <scope>IDENTIFICATION</scope>
</reference>
<evidence type="ECO:0000256" key="1">
    <source>
        <dbReference type="SAM" id="MobiDB-lite"/>
    </source>
</evidence>
<feature type="region of interest" description="Disordered" evidence="1">
    <location>
        <begin position="1"/>
        <end position="20"/>
    </location>
</feature>
<dbReference type="Proteomes" id="UP000887561">
    <property type="component" value="Unplaced"/>
</dbReference>
<proteinExistence type="predicted"/>
<protein>
    <submittedName>
        <fullName evidence="3">Uncharacterized protein</fullName>
    </submittedName>
</protein>
<dbReference type="AlphaFoldDB" id="A0A915MFF4"/>
<organism evidence="2 3">
    <name type="scientific">Meloidogyne javanica</name>
    <name type="common">Root-knot nematode worm</name>
    <dbReference type="NCBI Taxonomy" id="6303"/>
    <lineage>
        <taxon>Eukaryota</taxon>
        <taxon>Metazoa</taxon>
        <taxon>Ecdysozoa</taxon>
        <taxon>Nematoda</taxon>
        <taxon>Chromadorea</taxon>
        <taxon>Rhabditida</taxon>
        <taxon>Tylenchina</taxon>
        <taxon>Tylenchomorpha</taxon>
        <taxon>Tylenchoidea</taxon>
        <taxon>Meloidogynidae</taxon>
        <taxon>Meloidogyninae</taxon>
        <taxon>Meloidogyne</taxon>
        <taxon>Meloidogyne incognita group</taxon>
    </lineage>
</organism>
<dbReference type="WBParaSite" id="scaffold35394_cov216.g22460">
    <property type="protein sequence ID" value="scaffold35394_cov216.g22460"/>
    <property type="gene ID" value="scaffold35394_cov216.g22460"/>
</dbReference>
<name>A0A915MFF4_MELJA</name>
<evidence type="ECO:0000313" key="2">
    <source>
        <dbReference type="Proteomes" id="UP000887561"/>
    </source>
</evidence>
<keyword evidence="2" id="KW-1185">Reference proteome</keyword>
<sequence>MLTEEELDGGELLSVEEREEIDPEDGCKVQVWTYHILSADGMEESTIIRRRKMKVNCTESLKRIEFSNGRETKYEEREDEDSAQIGSMLFQTQDSFLRLVREKKDALVKLFPELFTNLRTTPAIFESMPSTVMETIVNEDGSTTTRTKFSKAFSSHYTRQEMFINGVRKECRSRFRAFMEYAGPEGGFCI</sequence>
<accession>A0A915MFF4</accession>